<organism evidence="2 3">
    <name type="scientific">Actinophytocola xinjiangensis</name>
    <dbReference type="NCBI Taxonomy" id="485602"/>
    <lineage>
        <taxon>Bacteria</taxon>
        <taxon>Bacillati</taxon>
        <taxon>Actinomycetota</taxon>
        <taxon>Actinomycetes</taxon>
        <taxon>Pseudonocardiales</taxon>
        <taxon>Pseudonocardiaceae</taxon>
    </lineage>
</organism>
<keyword evidence="1" id="KW-0812">Transmembrane</keyword>
<dbReference type="Proteomes" id="UP000185696">
    <property type="component" value="Unassembled WGS sequence"/>
</dbReference>
<dbReference type="AlphaFoldDB" id="A0A7Z0WN41"/>
<comment type="caution">
    <text evidence="2">The sequence shown here is derived from an EMBL/GenBank/DDBJ whole genome shotgun (WGS) entry which is preliminary data.</text>
</comment>
<protein>
    <submittedName>
        <fullName evidence="2">Uncharacterized protein</fullName>
    </submittedName>
</protein>
<gene>
    <name evidence="2" type="ORF">BLA60_16030</name>
</gene>
<name>A0A7Z0WN41_9PSEU</name>
<feature type="transmembrane region" description="Helical" evidence="1">
    <location>
        <begin position="339"/>
        <end position="360"/>
    </location>
</feature>
<evidence type="ECO:0000256" key="1">
    <source>
        <dbReference type="SAM" id="Phobius"/>
    </source>
</evidence>
<evidence type="ECO:0000313" key="3">
    <source>
        <dbReference type="Proteomes" id="UP000185696"/>
    </source>
</evidence>
<reference evidence="2 3" key="1">
    <citation type="submission" date="2016-12" db="EMBL/GenBank/DDBJ databases">
        <title>The draft genome sequence of Actinophytocola xinjiangensis.</title>
        <authorList>
            <person name="Wang W."/>
            <person name="Yuan L."/>
        </authorList>
    </citation>
    <scope>NUCLEOTIDE SEQUENCE [LARGE SCALE GENOMIC DNA]</scope>
    <source>
        <strain evidence="2 3">CGMCC 4.4663</strain>
    </source>
</reference>
<feature type="transmembrane region" description="Helical" evidence="1">
    <location>
        <begin position="192"/>
        <end position="211"/>
    </location>
</feature>
<feature type="transmembrane region" description="Helical" evidence="1">
    <location>
        <begin position="218"/>
        <end position="240"/>
    </location>
</feature>
<accession>A0A7Z0WN41</accession>
<proteinExistence type="predicted"/>
<keyword evidence="1" id="KW-1133">Transmembrane helix</keyword>
<evidence type="ECO:0000313" key="2">
    <source>
        <dbReference type="EMBL" id="OLF10733.1"/>
    </source>
</evidence>
<keyword evidence="3" id="KW-1185">Reference proteome</keyword>
<dbReference type="EMBL" id="MSIF01000006">
    <property type="protein sequence ID" value="OLF10733.1"/>
    <property type="molecule type" value="Genomic_DNA"/>
</dbReference>
<sequence>MRQRRTVLLLISLFAGLLTLWVLVGVSGLLVFARVHEVSTAARTRTVNAISEIATARSALVRADQAAILSFTSGGGRLAGPGDEFQNQVAIASQSLTMVAEHTMTRNGSSTLRLVQGLVVTYVGMIGQADAHFRQPGGEALGAVDLWHASRLLHGQDATLLRELDGLLSAHQDVLADHLDEASTPWHAEASIILLAVALLALLAFTNLVYLRRFRRRVNPWLVVAAAALIGSTLLTWHLVGSDEGLSTTGTTLNGMVDQQRTLDDAASRVGQVELRDLVVGTVCGDQNQCGATLARFDEDVNAAQDPLPTVTESDVAEQALAVRAHADAAEVGTGSRTWLIALDALLVVAILLGTLPPLFRYRFRSR</sequence>
<keyword evidence="1" id="KW-0472">Membrane</keyword>